<dbReference type="InterPro" id="IPR038499">
    <property type="entry name" value="BRO1_sf"/>
</dbReference>
<accession>A0A9K3CW99</accession>
<dbReference type="Proteomes" id="UP000265618">
    <property type="component" value="Unassembled WGS sequence"/>
</dbReference>
<reference evidence="2 3" key="1">
    <citation type="journal article" date="2018" name="PLoS ONE">
        <title>The draft genome of Kipferlia bialata reveals reductive genome evolution in fornicate parasites.</title>
        <authorList>
            <person name="Tanifuji G."/>
            <person name="Takabayashi S."/>
            <person name="Kume K."/>
            <person name="Takagi M."/>
            <person name="Nakayama T."/>
            <person name="Kamikawa R."/>
            <person name="Inagaki Y."/>
            <person name="Hashimoto T."/>
        </authorList>
    </citation>
    <scope>NUCLEOTIDE SEQUENCE [LARGE SCALE GENOMIC DNA]</scope>
    <source>
        <strain evidence="2">NY0173</strain>
    </source>
</reference>
<dbReference type="GO" id="GO:0043328">
    <property type="term" value="P:protein transport to vacuole involved in ubiquitin-dependent protein catabolic process via the multivesicular body sorting pathway"/>
    <property type="evidence" value="ECO:0007669"/>
    <property type="project" value="TreeGrafter"/>
</dbReference>
<protein>
    <recommendedName>
        <fullName evidence="1">BRO1 domain-containing protein</fullName>
    </recommendedName>
</protein>
<dbReference type="EMBL" id="BDIP01001470">
    <property type="protein sequence ID" value="GIQ84474.1"/>
    <property type="molecule type" value="Genomic_DNA"/>
</dbReference>
<sequence>MFKISPKFSNPYQFSKVLGAYMAKTYKGSEEATKFNPFFQSLQQMRETALAPTESKKPDQVIADLKTYLLNLQYLEGRFPFNQPGLQTEFVWYDNVNPARKAEQSRTPSLLLEKYSVLFNLATAYNLKGASIVPNSETEKREARAAFSEAANQFHSLSKHVARDVALMGHCTFDMSTNALDMYALICQAHAHMCAHSIGIEKKTKPVVLAHVASTIADLFMQVRGV</sequence>
<evidence type="ECO:0000259" key="1">
    <source>
        <dbReference type="PROSITE" id="PS51180"/>
    </source>
</evidence>
<dbReference type="PANTHER" id="PTHR23030">
    <property type="entry name" value="PCD6 INTERACTING PROTEIN-RELATED"/>
    <property type="match status" value="1"/>
</dbReference>
<gene>
    <name evidence="2" type="ORF">KIPB_005969</name>
</gene>
<name>A0A9K3CW99_9EUKA</name>
<dbReference type="PROSITE" id="PS51180">
    <property type="entry name" value="BRO1"/>
    <property type="match status" value="1"/>
</dbReference>
<feature type="domain" description="BRO1" evidence="1">
    <location>
        <begin position="1"/>
        <end position="226"/>
    </location>
</feature>
<dbReference type="InterPro" id="IPR004328">
    <property type="entry name" value="BRO1_dom"/>
</dbReference>
<organism evidence="2 3">
    <name type="scientific">Kipferlia bialata</name>
    <dbReference type="NCBI Taxonomy" id="797122"/>
    <lineage>
        <taxon>Eukaryota</taxon>
        <taxon>Metamonada</taxon>
        <taxon>Carpediemonas-like organisms</taxon>
        <taxon>Kipferlia</taxon>
    </lineage>
</organism>
<comment type="caution">
    <text evidence="2">The sequence shown here is derived from an EMBL/GenBank/DDBJ whole genome shotgun (WGS) entry which is preliminary data.</text>
</comment>
<dbReference type="AlphaFoldDB" id="A0A9K3CW99"/>
<dbReference type="OrthoDB" id="2141925at2759"/>
<evidence type="ECO:0000313" key="3">
    <source>
        <dbReference type="Proteomes" id="UP000265618"/>
    </source>
</evidence>
<dbReference type="Gene3D" id="1.25.40.280">
    <property type="entry name" value="alix/aip1 like domains"/>
    <property type="match status" value="1"/>
</dbReference>
<keyword evidence="3" id="KW-1185">Reference proteome</keyword>
<evidence type="ECO:0000313" key="2">
    <source>
        <dbReference type="EMBL" id="GIQ84474.1"/>
    </source>
</evidence>
<dbReference type="GO" id="GO:0005768">
    <property type="term" value="C:endosome"/>
    <property type="evidence" value="ECO:0007669"/>
    <property type="project" value="TreeGrafter"/>
</dbReference>
<dbReference type="PANTHER" id="PTHR23030:SF30">
    <property type="entry name" value="TYROSINE-PROTEIN PHOSPHATASE NON-RECEPTOR TYPE 23"/>
    <property type="match status" value="1"/>
</dbReference>
<proteinExistence type="predicted"/>
<dbReference type="Pfam" id="PF03097">
    <property type="entry name" value="BRO1"/>
    <property type="match status" value="1"/>
</dbReference>